<organism evidence="1 2">
    <name type="scientific">Solanum tuberosum</name>
    <name type="common">Potato</name>
    <dbReference type="NCBI Taxonomy" id="4113"/>
    <lineage>
        <taxon>Eukaryota</taxon>
        <taxon>Viridiplantae</taxon>
        <taxon>Streptophyta</taxon>
        <taxon>Embryophyta</taxon>
        <taxon>Tracheophyta</taxon>
        <taxon>Spermatophyta</taxon>
        <taxon>Magnoliopsida</taxon>
        <taxon>eudicotyledons</taxon>
        <taxon>Gunneridae</taxon>
        <taxon>Pentapetalae</taxon>
        <taxon>asterids</taxon>
        <taxon>lamiids</taxon>
        <taxon>Solanales</taxon>
        <taxon>Solanaceae</taxon>
        <taxon>Solanoideae</taxon>
        <taxon>Solaneae</taxon>
        <taxon>Solanum</taxon>
    </lineage>
</organism>
<dbReference type="PaxDb" id="4113-PGSC0003DMT400043782"/>
<dbReference type="InParanoid" id="M1BF68"/>
<dbReference type="Gene3D" id="3.30.200.20">
    <property type="entry name" value="Phosphorylase Kinase, domain 1"/>
    <property type="match status" value="1"/>
</dbReference>
<dbReference type="Proteomes" id="UP000011115">
    <property type="component" value="Unassembled WGS sequence"/>
</dbReference>
<dbReference type="InterPro" id="IPR011009">
    <property type="entry name" value="Kinase-like_dom_sf"/>
</dbReference>
<dbReference type="PANTHER" id="PTHR27003">
    <property type="entry name" value="OS07G0166700 PROTEIN"/>
    <property type="match status" value="1"/>
</dbReference>
<proteinExistence type="predicted"/>
<dbReference type="SUPFAM" id="SSF56112">
    <property type="entry name" value="Protein kinase-like (PK-like)"/>
    <property type="match status" value="1"/>
</dbReference>
<evidence type="ECO:0000313" key="1">
    <source>
        <dbReference type="EnsemblPlants" id="PGSC0003DMT400043782"/>
    </source>
</evidence>
<dbReference type="AlphaFoldDB" id="M1BF68"/>
<sequence length="141" mass="15991">MGSKYSKQTTHIADASNSSYRVPFESFRVPFLDLEEATNNFDDKFFIAKGGFGSVYRGVLRDGTKVALKRPARVQLEMVSLANWAMESQKNGQLERIIDPNLVGKIRPDSLKIRSINVMPAKTLLKTWNNFEPLGSLHMIW</sequence>
<dbReference type="ExpressionAtlas" id="M1BF68">
    <property type="expression patterns" value="baseline"/>
</dbReference>
<name>M1BF68_SOLTU</name>
<reference evidence="2" key="1">
    <citation type="journal article" date="2011" name="Nature">
        <title>Genome sequence and analysis of the tuber crop potato.</title>
        <authorList>
            <consortium name="The Potato Genome Sequencing Consortium"/>
        </authorList>
    </citation>
    <scope>NUCLEOTIDE SEQUENCE [LARGE SCALE GENOMIC DNA]</scope>
    <source>
        <strain evidence="2">cv. DM1-3 516 R44</strain>
    </source>
</reference>
<dbReference type="eggNOG" id="KOG1187">
    <property type="taxonomic scope" value="Eukaryota"/>
</dbReference>
<reference evidence="1" key="2">
    <citation type="submission" date="2015-06" db="UniProtKB">
        <authorList>
            <consortium name="EnsemblPlants"/>
        </authorList>
    </citation>
    <scope>IDENTIFICATION</scope>
    <source>
        <strain evidence="1">DM1-3 516 R44</strain>
    </source>
</reference>
<dbReference type="GO" id="GO:0004714">
    <property type="term" value="F:transmembrane receptor protein tyrosine kinase activity"/>
    <property type="evidence" value="ECO:0007669"/>
    <property type="project" value="InterPro"/>
</dbReference>
<dbReference type="HOGENOM" id="CLU_1828752_0_0_1"/>
<protein>
    <submittedName>
        <fullName evidence="1">LescPth2</fullName>
    </submittedName>
</protein>
<dbReference type="EnsemblPlants" id="PGSC0003DMT400043782">
    <property type="protein sequence ID" value="PGSC0003DMT400043782"/>
    <property type="gene ID" value="PGSC0003DMG400016992"/>
</dbReference>
<keyword evidence="2" id="KW-1185">Reference proteome</keyword>
<dbReference type="PANTHER" id="PTHR27003:SF283">
    <property type="entry name" value="SERINE_THREONINE PROTEIN KINASE FEN"/>
    <property type="match status" value="1"/>
</dbReference>
<accession>M1BF68</accession>
<dbReference type="InterPro" id="IPR045272">
    <property type="entry name" value="ANXUR1/2-like"/>
</dbReference>
<dbReference type="Gramene" id="PGSC0003DMT400043782">
    <property type="protein sequence ID" value="PGSC0003DMT400043782"/>
    <property type="gene ID" value="PGSC0003DMG400016992"/>
</dbReference>
<evidence type="ECO:0000313" key="2">
    <source>
        <dbReference type="Proteomes" id="UP000011115"/>
    </source>
</evidence>